<dbReference type="PANTHER" id="PTHR33266">
    <property type="entry name" value="CHROMOSOME 15, WHOLE GENOME SHOTGUN SEQUENCE"/>
    <property type="match status" value="1"/>
</dbReference>
<keyword evidence="2" id="KW-1185">Reference proteome</keyword>
<dbReference type="EMBL" id="CAJVPQ010005389">
    <property type="protein sequence ID" value="CAG8669304.1"/>
    <property type="molecule type" value="Genomic_DNA"/>
</dbReference>
<gene>
    <name evidence="1" type="ORF">FCALED_LOCUS11941</name>
</gene>
<organism evidence="1 2">
    <name type="scientific">Funneliformis caledonium</name>
    <dbReference type="NCBI Taxonomy" id="1117310"/>
    <lineage>
        <taxon>Eukaryota</taxon>
        <taxon>Fungi</taxon>
        <taxon>Fungi incertae sedis</taxon>
        <taxon>Mucoromycota</taxon>
        <taxon>Glomeromycotina</taxon>
        <taxon>Glomeromycetes</taxon>
        <taxon>Glomerales</taxon>
        <taxon>Glomeraceae</taxon>
        <taxon>Funneliformis</taxon>
    </lineage>
</organism>
<dbReference type="OrthoDB" id="2341552at2759"/>
<sequence>MPVTILDGNDIDDLKEAIKEKCEYGIASLTSGIAGLQLQDKQIWVRYNDEYISIKQSSLEDLAVSNVDDLKVIIKNRFKLSGNITIRSGSDNLKNSELVTGLYNTKDNTLEVIVKENDDDGSPSDEKGEEDKTICPYLTIIQSSGSGKSRFVRELRTKRIFVLYICKRNETSTGYSALTPCVQQIFEAIHNNKFGILLSLAIKQIKTKNWNEGEFWSIQIKVEHKSECRDFWNSIFKSEISVVCCIDKAHTLLAKHTDNETYFVQWIFCSMKNTIFARSHDFKVFPAYLDVNTMDVLASLAENANKNYNPNRIAYLGIPFGVLLLKRIKNDKDYLANLTCTACTLALKVSPRIAEVDSLIASYMATAIEASLDRTSILCTYPSDPILASGALKGIIEVGWENSLDTLLELFSRGVVEAGERGELVNCIIFLKAYADAINKRFSEEPLTYLQKVPLKLFLKSLLYNEVEGLDKLLKDMKIHDAEISFNHWTSLLATNKNYMPLGFYDIDHIIPFKYSAGYDITSLANLQTAFSEKMSGYKVLSIYIDLGLDDATVKMKSKVTIELRSNTAPK</sequence>
<protein>
    <submittedName>
        <fullName evidence="1">17739_t:CDS:1</fullName>
    </submittedName>
</protein>
<feature type="non-terminal residue" evidence="1">
    <location>
        <position position="1"/>
    </location>
</feature>
<proteinExistence type="predicted"/>
<dbReference type="Proteomes" id="UP000789570">
    <property type="component" value="Unassembled WGS sequence"/>
</dbReference>
<name>A0A9N9E8D0_9GLOM</name>
<dbReference type="PANTHER" id="PTHR33266:SF1">
    <property type="entry name" value="F-BOX DOMAIN-CONTAINING PROTEIN"/>
    <property type="match status" value="1"/>
</dbReference>
<dbReference type="AlphaFoldDB" id="A0A9N9E8D0"/>
<evidence type="ECO:0000313" key="2">
    <source>
        <dbReference type="Proteomes" id="UP000789570"/>
    </source>
</evidence>
<reference evidence="1" key="1">
    <citation type="submission" date="2021-06" db="EMBL/GenBank/DDBJ databases">
        <authorList>
            <person name="Kallberg Y."/>
            <person name="Tangrot J."/>
            <person name="Rosling A."/>
        </authorList>
    </citation>
    <scope>NUCLEOTIDE SEQUENCE</scope>
    <source>
        <strain evidence="1">UK204</strain>
    </source>
</reference>
<accession>A0A9N9E8D0</accession>
<comment type="caution">
    <text evidence="1">The sequence shown here is derived from an EMBL/GenBank/DDBJ whole genome shotgun (WGS) entry which is preliminary data.</text>
</comment>
<evidence type="ECO:0000313" key="1">
    <source>
        <dbReference type="EMBL" id="CAG8669304.1"/>
    </source>
</evidence>